<evidence type="ECO:0000313" key="2">
    <source>
        <dbReference type="EMBL" id="SMQ44991.1"/>
    </source>
</evidence>
<name>A0A1X7RCM5_ZYMT9</name>
<keyword evidence="3" id="KW-1185">Reference proteome</keyword>
<organism evidence="2 3">
    <name type="scientific">Zymoseptoria tritici (strain ST99CH_3D7)</name>
    <dbReference type="NCBI Taxonomy" id="1276538"/>
    <lineage>
        <taxon>Eukaryota</taxon>
        <taxon>Fungi</taxon>
        <taxon>Dikarya</taxon>
        <taxon>Ascomycota</taxon>
        <taxon>Pezizomycotina</taxon>
        <taxon>Dothideomycetes</taxon>
        <taxon>Dothideomycetidae</taxon>
        <taxon>Mycosphaerellales</taxon>
        <taxon>Mycosphaerellaceae</taxon>
        <taxon>Zymoseptoria</taxon>
    </lineage>
</organism>
<proteinExistence type="predicted"/>
<evidence type="ECO:0000256" key="1">
    <source>
        <dbReference type="SAM" id="MobiDB-lite"/>
    </source>
</evidence>
<protein>
    <submittedName>
        <fullName evidence="2">Uncharacterized protein</fullName>
    </submittedName>
</protein>
<sequence length="361" mass="41485">MANHIVLTSYDLTLIHNTERACLIQPSDQASRRRRVFPEVQTSNDPYETQEYLLPRFFKTHSKMRGVNISDDMQIALYRAGSTFLAVVVFCKPGDPAPWVRIRRTTVWDKTVEGNDWAMSAEYEMSLADFDELDEFVLPEWLEGLFSMVRRETIQAHVHVEQRILQAGVKDAWRDGWKSVEVSEDKRTPVKDAADPICAATDEPRKPRTLPWTYSPAHVAAAQVLTEESGEASGRIAIDLTIPVIDLPRRRRTFPWLRVKDEKTPVGAVVDSTMSPSEAIKSRRRTLPWLTKEDEAKSAQVVVDLTSLPKKRRRFPWMTKEDKFTAAPLQRKRRTLPWTTTEDESTSAQSSPWESSKKRKF</sequence>
<evidence type="ECO:0000313" key="3">
    <source>
        <dbReference type="Proteomes" id="UP000215127"/>
    </source>
</evidence>
<gene>
    <name evidence="2" type="ORF">ZT3D7_G135</name>
</gene>
<reference evidence="2 3" key="1">
    <citation type="submission" date="2016-06" db="EMBL/GenBank/DDBJ databases">
        <authorList>
            <person name="Kjaerup R.B."/>
            <person name="Dalgaard T.S."/>
            <person name="Juul-Madsen H.R."/>
        </authorList>
    </citation>
    <scope>NUCLEOTIDE SEQUENCE [LARGE SCALE GENOMIC DNA]</scope>
</reference>
<dbReference type="AlphaFoldDB" id="A0A1X7RCM5"/>
<dbReference type="EMBL" id="LT853692">
    <property type="protein sequence ID" value="SMQ44991.1"/>
    <property type="molecule type" value="Genomic_DNA"/>
</dbReference>
<accession>A0A1X7RCM5</accession>
<dbReference type="Proteomes" id="UP000215127">
    <property type="component" value="Chromosome 1"/>
</dbReference>
<feature type="region of interest" description="Disordered" evidence="1">
    <location>
        <begin position="326"/>
        <end position="361"/>
    </location>
</feature>